<proteinExistence type="predicted"/>
<reference evidence="1" key="3">
    <citation type="submission" date="2015-02" db="UniProtKB">
        <authorList>
            <consortium name="EnsemblProtists"/>
        </authorList>
    </citation>
    <scope>IDENTIFICATION</scope>
    <source>
        <strain evidence="1">DAOM BR144</strain>
    </source>
</reference>
<dbReference type="OMA" id="KTMCTRI"/>
<organism evidence="1 2">
    <name type="scientific">Globisporangium ultimum (strain ATCC 200006 / CBS 805.95 / DAOM BR144)</name>
    <name type="common">Pythium ultimum</name>
    <dbReference type="NCBI Taxonomy" id="431595"/>
    <lineage>
        <taxon>Eukaryota</taxon>
        <taxon>Sar</taxon>
        <taxon>Stramenopiles</taxon>
        <taxon>Oomycota</taxon>
        <taxon>Peronosporomycetes</taxon>
        <taxon>Pythiales</taxon>
        <taxon>Pythiaceae</taxon>
        <taxon>Globisporangium</taxon>
    </lineage>
</organism>
<reference evidence="2" key="1">
    <citation type="journal article" date="2010" name="Genome Biol.">
        <title>Genome sequence of the necrotrophic plant pathogen Pythium ultimum reveals original pathogenicity mechanisms and effector repertoire.</title>
        <authorList>
            <person name="Levesque C.A."/>
            <person name="Brouwer H."/>
            <person name="Cano L."/>
            <person name="Hamilton J.P."/>
            <person name="Holt C."/>
            <person name="Huitema E."/>
            <person name="Raffaele S."/>
            <person name="Robideau G.P."/>
            <person name="Thines M."/>
            <person name="Win J."/>
            <person name="Zerillo M.M."/>
            <person name="Beakes G.W."/>
            <person name="Boore J.L."/>
            <person name="Busam D."/>
            <person name="Dumas B."/>
            <person name="Ferriera S."/>
            <person name="Fuerstenberg S.I."/>
            <person name="Gachon C.M."/>
            <person name="Gaulin E."/>
            <person name="Govers F."/>
            <person name="Grenville-Briggs L."/>
            <person name="Horner N."/>
            <person name="Hostetler J."/>
            <person name="Jiang R.H."/>
            <person name="Johnson J."/>
            <person name="Krajaejun T."/>
            <person name="Lin H."/>
            <person name="Meijer H.J."/>
            <person name="Moore B."/>
            <person name="Morris P."/>
            <person name="Phuntmart V."/>
            <person name="Puiu D."/>
            <person name="Shetty J."/>
            <person name="Stajich J.E."/>
            <person name="Tripathy S."/>
            <person name="Wawra S."/>
            <person name="van West P."/>
            <person name="Whitty B.R."/>
            <person name="Coutinho P.M."/>
            <person name="Henrissat B."/>
            <person name="Martin F."/>
            <person name="Thomas P.D."/>
            <person name="Tyler B.M."/>
            <person name="De Vries R.P."/>
            <person name="Kamoun S."/>
            <person name="Yandell M."/>
            <person name="Tisserat N."/>
            <person name="Buell C.R."/>
        </authorList>
    </citation>
    <scope>NUCLEOTIDE SEQUENCE</scope>
    <source>
        <strain evidence="2">DAOM:BR144</strain>
    </source>
</reference>
<keyword evidence="2" id="KW-1185">Reference proteome</keyword>
<dbReference type="VEuPathDB" id="FungiDB:PYU1_G009173"/>
<dbReference type="eggNOG" id="ENOG502R9EC">
    <property type="taxonomic scope" value="Eukaryota"/>
</dbReference>
<evidence type="ECO:0000313" key="1">
    <source>
        <dbReference type="EnsemblProtists" id="PYU1_T009191"/>
    </source>
</evidence>
<dbReference type="Proteomes" id="UP000019132">
    <property type="component" value="Unassembled WGS sequence"/>
</dbReference>
<sequence>MSRCTKEEAQWRQARQELYTHLYESGKQGLNRDAVATTRKYFIPGPVFMPKPYEFEHEDDGVGLICAEIPREAALKCHAMGEELIALLPKRENDDAVGYVNELDLMHITLFHTSHPFDLAPHANTRREADIEQLKQMLSGFSSFQVKPVRVLLASSGAVILLFECLSDEPPAPGTQPSATCVNANQEFSVDHMRRVAKETFEHVPKTAGTRTIVHSTLGRILDPEVSEDAVKRVYEHCETLTKCLTEHPEPFRIRNVWYVEESHNYSPQGKKTVVTLQ</sequence>
<evidence type="ECO:0000313" key="2">
    <source>
        <dbReference type="Proteomes" id="UP000019132"/>
    </source>
</evidence>
<dbReference type="EnsemblProtists" id="PYU1_T009191">
    <property type="protein sequence ID" value="PYU1_T009191"/>
    <property type="gene ID" value="PYU1_G009173"/>
</dbReference>
<dbReference type="AlphaFoldDB" id="K3WW43"/>
<name>K3WW43_GLOUD</name>
<dbReference type="EMBL" id="GL376632">
    <property type="status" value="NOT_ANNOTATED_CDS"/>
    <property type="molecule type" value="Genomic_DNA"/>
</dbReference>
<dbReference type="HOGENOM" id="CLU_1002809_0_0_1"/>
<accession>K3WW43</accession>
<reference evidence="2" key="2">
    <citation type="submission" date="2010-04" db="EMBL/GenBank/DDBJ databases">
        <authorList>
            <person name="Buell R."/>
            <person name="Hamilton J."/>
            <person name="Hostetler J."/>
        </authorList>
    </citation>
    <scope>NUCLEOTIDE SEQUENCE [LARGE SCALE GENOMIC DNA]</scope>
    <source>
        <strain evidence="2">DAOM:BR144</strain>
    </source>
</reference>
<protein>
    <submittedName>
        <fullName evidence="1">Uncharacterized protein</fullName>
    </submittedName>
</protein>
<dbReference type="InParanoid" id="K3WW43"/>